<dbReference type="STRING" id="1619234.SAMN05421730_10747"/>
<dbReference type="CDD" id="cd07153">
    <property type="entry name" value="Fur_like"/>
    <property type="match status" value="1"/>
</dbReference>
<keyword evidence="2" id="KW-0678">Repressor</keyword>
<keyword evidence="10" id="KW-1185">Reference proteome</keyword>
<comment type="similarity">
    <text evidence="1">Belongs to the Fur family.</text>
</comment>
<evidence type="ECO:0000256" key="1">
    <source>
        <dbReference type="ARBA" id="ARBA00007957"/>
    </source>
</evidence>
<dbReference type="GO" id="GO:0008270">
    <property type="term" value="F:zinc ion binding"/>
    <property type="evidence" value="ECO:0007669"/>
    <property type="project" value="TreeGrafter"/>
</dbReference>
<dbReference type="Gene3D" id="1.10.10.10">
    <property type="entry name" value="Winged helix-like DNA-binding domain superfamily/Winged helix DNA-binding domain"/>
    <property type="match status" value="1"/>
</dbReference>
<protein>
    <submittedName>
        <fullName evidence="9">Fur family transcriptional regulator, ferric uptake regulator/Fur family transcriptional regulator, peroxide stress response regulator</fullName>
    </submittedName>
</protein>
<name>A0A1D3TZD3_9FIRM</name>
<keyword evidence="8" id="KW-0408">Iron</keyword>
<dbReference type="InterPro" id="IPR036390">
    <property type="entry name" value="WH_DNA-bd_sf"/>
</dbReference>
<evidence type="ECO:0000256" key="3">
    <source>
        <dbReference type="ARBA" id="ARBA00022833"/>
    </source>
</evidence>
<evidence type="ECO:0000313" key="10">
    <source>
        <dbReference type="Proteomes" id="UP000199315"/>
    </source>
</evidence>
<dbReference type="Gene3D" id="3.30.1490.190">
    <property type="match status" value="1"/>
</dbReference>
<comment type="cofactor">
    <cofactor evidence="8">
        <name>Mn(2+)</name>
        <dbReference type="ChEBI" id="CHEBI:29035"/>
    </cofactor>
    <cofactor evidence="8">
        <name>Fe(2+)</name>
        <dbReference type="ChEBI" id="CHEBI:29033"/>
    </cofactor>
    <text evidence="8">Binds 1 Mn(2+) or Fe(2+) ion per subunit.</text>
</comment>
<feature type="binding site" evidence="7">
    <location>
        <position position="84"/>
    </location>
    <ligand>
        <name>Zn(2+)</name>
        <dbReference type="ChEBI" id="CHEBI:29105"/>
    </ligand>
</feature>
<dbReference type="InterPro" id="IPR002481">
    <property type="entry name" value="FUR"/>
</dbReference>
<evidence type="ECO:0000256" key="5">
    <source>
        <dbReference type="ARBA" id="ARBA00023125"/>
    </source>
</evidence>
<dbReference type="InterPro" id="IPR043135">
    <property type="entry name" value="Fur_C"/>
</dbReference>
<evidence type="ECO:0000256" key="8">
    <source>
        <dbReference type="PIRSR" id="PIRSR602481-2"/>
    </source>
</evidence>
<evidence type="ECO:0000256" key="6">
    <source>
        <dbReference type="ARBA" id="ARBA00023163"/>
    </source>
</evidence>
<evidence type="ECO:0000256" key="4">
    <source>
        <dbReference type="ARBA" id="ARBA00023015"/>
    </source>
</evidence>
<dbReference type="AlphaFoldDB" id="A0A1D3TZD3"/>
<feature type="binding site" evidence="7">
    <location>
        <position position="81"/>
    </location>
    <ligand>
        <name>Zn(2+)</name>
        <dbReference type="ChEBI" id="CHEBI:29105"/>
    </ligand>
</feature>
<proteinExistence type="inferred from homology"/>
<dbReference type="EMBL" id="FMKA01000074">
    <property type="protein sequence ID" value="SCP99936.1"/>
    <property type="molecule type" value="Genomic_DNA"/>
</dbReference>
<feature type="binding site" evidence="8">
    <location>
        <position position="113"/>
    </location>
    <ligand>
        <name>Fe cation</name>
        <dbReference type="ChEBI" id="CHEBI:24875"/>
    </ligand>
</feature>
<dbReference type="RefSeq" id="WP_091237127.1">
    <property type="nucleotide sequence ID" value="NZ_FMKA01000074.1"/>
</dbReference>
<comment type="cofactor">
    <cofactor evidence="7">
        <name>Zn(2+)</name>
        <dbReference type="ChEBI" id="CHEBI:29105"/>
    </cofactor>
    <text evidence="7">Binds 1 zinc ion per subunit.</text>
</comment>
<dbReference type="OrthoDB" id="8659436at2"/>
<evidence type="ECO:0000256" key="7">
    <source>
        <dbReference type="PIRSR" id="PIRSR602481-1"/>
    </source>
</evidence>
<gene>
    <name evidence="9" type="ORF">SAMN05421730_10747</name>
</gene>
<evidence type="ECO:0000256" key="2">
    <source>
        <dbReference type="ARBA" id="ARBA00022491"/>
    </source>
</evidence>
<keyword evidence="7" id="KW-0479">Metal-binding</keyword>
<dbReference type="GO" id="GO:0000976">
    <property type="term" value="F:transcription cis-regulatory region binding"/>
    <property type="evidence" value="ECO:0007669"/>
    <property type="project" value="TreeGrafter"/>
</dbReference>
<feature type="binding site" evidence="7">
    <location>
        <position position="124"/>
    </location>
    <ligand>
        <name>Zn(2+)</name>
        <dbReference type="ChEBI" id="CHEBI:29105"/>
    </ligand>
</feature>
<keyword evidence="4" id="KW-0805">Transcription regulation</keyword>
<evidence type="ECO:0000313" key="9">
    <source>
        <dbReference type="EMBL" id="SCP99936.1"/>
    </source>
</evidence>
<keyword evidence="6" id="KW-0804">Transcription</keyword>
<reference evidence="9 10" key="1">
    <citation type="submission" date="2016-09" db="EMBL/GenBank/DDBJ databases">
        <authorList>
            <person name="Capua I."/>
            <person name="De Benedictis P."/>
            <person name="Joannis T."/>
            <person name="Lombin L.H."/>
            <person name="Cattoli G."/>
        </authorList>
    </citation>
    <scope>NUCLEOTIDE SEQUENCE [LARGE SCALE GENOMIC DNA]</scope>
    <source>
        <strain evidence="9 10">GluBS11</strain>
    </source>
</reference>
<keyword evidence="3 7" id="KW-0862">Zinc</keyword>
<accession>A0A1D3TZD3</accession>
<dbReference type="SUPFAM" id="SSF46785">
    <property type="entry name" value="Winged helix' DNA-binding domain"/>
    <property type="match status" value="1"/>
</dbReference>
<feature type="binding site" evidence="7">
    <location>
        <position position="121"/>
    </location>
    <ligand>
        <name>Zn(2+)</name>
        <dbReference type="ChEBI" id="CHEBI:29105"/>
    </ligand>
</feature>
<keyword evidence="5" id="KW-0238">DNA-binding</keyword>
<sequence>MNKRKTIQRSLVLETVQELQCHATAEEIYDTIVKKHANISRGTVYRNLNLLSDIGQIRKMEMPSGADRFDHQCHKHYHARCIKCGRVFDVEMEVITDLEKNIKNTHGFEFIEHDLIFKGICLECNT</sequence>
<dbReference type="InterPro" id="IPR036388">
    <property type="entry name" value="WH-like_DNA-bd_sf"/>
</dbReference>
<dbReference type="Proteomes" id="UP000199315">
    <property type="component" value="Unassembled WGS sequence"/>
</dbReference>
<dbReference type="GO" id="GO:0045892">
    <property type="term" value="P:negative regulation of DNA-templated transcription"/>
    <property type="evidence" value="ECO:0007669"/>
    <property type="project" value="TreeGrafter"/>
</dbReference>
<dbReference type="GO" id="GO:1900376">
    <property type="term" value="P:regulation of secondary metabolite biosynthetic process"/>
    <property type="evidence" value="ECO:0007669"/>
    <property type="project" value="TreeGrafter"/>
</dbReference>
<dbReference type="GO" id="GO:0003700">
    <property type="term" value="F:DNA-binding transcription factor activity"/>
    <property type="evidence" value="ECO:0007669"/>
    <property type="project" value="InterPro"/>
</dbReference>
<dbReference type="PANTHER" id="PTHR33202">
    <property type="entry name" value="ZINC UPTAKE REGULATION PROTEIN"/>
    <property type="match status" value="1"/>
</dbReference>
<dbReference type="PANTHER" id="PTHR33202:SF7">
    <property type="entry name" value="FERRIC UPTAKE REGULATION PROTEIN"/>
    <property type="match status" value="1"/>
</dbReference>
<dbReference type="Pfam" id="PF01475">
    <property type="entry name" value="FUR"/>
    <property type="match status" value="1"/>
</dbReference>
<organism evidence="9 10">
    <name type="scientific">Anaerobium acetethylicum</name>
    <dbReference type="NCBI Taxonomy" id="1619234"/>
    <lineage>
        <taxon>Bacteria</taxon>
        <taxon>Bacillati</taxon>
        <taxon>Bacillota</taxon>
        <taxon>Clostridia</taxon>
        <taxon>Lachnospirales</taxon>
        <taxon>Lachnospiraceae</taxon>
        <taxon>Anaerobium</taxon>
    </lineage>
</organism>